<sequence length="151" mass="17414">MKKVKEFCLKDERTLQPYERVEVYYNLHQGGFSIKSLDTKNKDKGRVVAYSSFVQLKDATFHVSEAGLNKIKANGTKLVCAVVRGIFLNAEPLESLDHMAFDFEPIYFNPKRVDRFIKSFDNQVVNSAEHVCFYDKHCAGLHINKSELIYE</sequence>
<geneLocation type="plasmid" evidence="1">
    <name>unnamed</name>
</geneLocation>
<dbReference type="EMBL" id="CP162550">
    <property type="protein sequence ID" value="XDI35133.1"/>
    <property type="molecule type" value="Genomic_DNA"/>
</dbReference>
<gene>
    <name evidence="1" type="ORF">AB3N04_01230</name>
</gene>
<name>A0AB39BN13_9BACI</name>
<dbReference type="RefSeq" id="WP_368502750.1">
    <property type="nucleotide sequence ID" value="NZ_CP162550.1"/>
</dbReference>
<dbReference type="InterPro" id="IPR058002">
    <property type="entry name" value="Gp82"/>
</dbReference>
<protein>
    <submittedName>
        <fullName evidence="1">Uncharacterized protein</fullName>
    </submittedName>
</protein>
<keyword evidence="1" id="KW-0614">Plasmid</keyword>
<accession>A0AB39BN13</accession>
<dbReference type="AlphaFoldDB" id="A0AB39BN13"/>
<evidence type="ECO:0000313" key="1">
    <source>
        <dbReference type="EMBL" id="XDI35133.1"/>
    </source>
</evidence>
<reference evidence="1" key="1">
    <citation type="submission" date="2024-07" db="EMBL/GenBank/DDBJ databases">
        <title>Identification and characteristics of an arsenic-resistant bacterial isolate, which belongs to a novel species.</title>
        <authorList>
            <person name="Juszczyk A."/>
            <person name="Kowalczyk A."/>
            <person name="Was K."/>
            <person name="Kosowicz W."/>
            <person name="Budzyn A."/>
            <person name="Latowski D."/>
        </authorList>
    </citation>
    <scope>NUCLEOTIDE SEQUENCE</scope>
    <source>
        <strain evidence="1">As8PL</strain>
        <plasmid evidence="1">unnamed</plasmid>
    </source>
</reference>
<proteinExistence type="predicted"/>
<organism evidence="1">
    <name type="scientific">Alkalihalophilus sp. As8PL</name>
    <dbReference type="NCBI Taxonomy" id="3237103"/>
    <lineage>
        <taxon>Bacteria</taxon>
        <taxon>Bacillati</taxon>
        <taxon>Bacillota</taxon>
        <taxon>Bacilli</taxon>
        <taxon>Bacillales</taxon>
        <taxon>Bacillaceae</taxon>
        <taxon>Alkalihalophilus</taxon>
    </lineage>
</organism>
<dbReference type="Pfam" id="PF25735">
    <property type="entry name" value="Phage_L5_gp82"/>
    <property type="match status" value="1"/>
</dbReference>